<keyword evidence="2 9" id="KW-0813">Transport</keyword>
<accession>A0A410JXI3</accession>
<keyword evidence="6 9" id="KW-1133">Transmembrane helix</keyword>
<comment type="function">
    <text evidence="9">Essential subunit of the Sec protein translocation channel SecYEG. Clamps together the 2 halves of SecY. May contact the channel plug during translocation.</text>
</comment>
<dbReference type="InterPro" id="IPR038379">
    <property type="entry name" value="SecE_sf"/>
</dbReference>
<keyword evidence="3 9" id="KW-1003">Cell membrane</keyword>
<organism evidence="10 11">
    <name type="scientific">Geovibrio thiophilus</name>
    <dbReference type="NCBI Taxonomy" id="139438"/>
    <lineage>
        <taxon>Bacteria</taxon>
        <taxon>Pseudomonadati</taxon>
        <taxon>Deferribacterota</taxon>
        <taxon>Deferribacteres</taxon>
        <taxon>Deferribacterales</taxon>
        <taxon>Geovibrionaceae</taxon>
        <taxon>Geovibrio</taxon>
    </lineage>
</organism>
<proteinExistence type="inferred from homology"/>
<keyword evidence="7 9" id="KW-0811">Translocation</keyword>
<dbReference type="RefSeq" id="WP_128466052.1">
    <property type="nucleotide sequence ID" value="NZ_CP035108.1"/>
</dbReference>
<dbReference type="Pfam" id="PF00584">
    <property type="entry name" value="SecE"/>
    <property type="match status" value="1"/>
</dbReference>
<comment type="similarity">
    <text evidence="9">Belongs to the SecE/SEC61-gamma family.</text>
</comment>
<dbReference type="PANTHER" id="PTHR33910">
    <property type="entry name" value="PROTEIN TRANSLOCASE SUBUNIT SECE"/>
    <property type="match status" value="1"/>
</dbReference>
<evidence type="ECO:0000256" key="3">
    <source>
        <dbReference type="ARBA" id="ARBA00022475"/>
    </source>
</evidence>
<feature type="transmembrane region" description="Helical" evidence="9">
    <location>
        <begin position="25"/>
        <end position="46"/>
    </location>
</feature>
<protein>
    <recommendedName>
        <fullName evidence="9">Protein translocase subunit SecE</fullName>
    </recommendedName>
</protein>
<keyword evidence="8 9" id="KW-0472">Membrane</keyword>
<dbReference type="InterPro" id="IPR001901">
    <property type="entry name" value="Translocase_SecE/Sec61-g"/>
</dbReference>
<gene>
    <name evidence="9 10" type="primary">secE</name>
    <name evidence="10" type="ORF">EP073_04935</name>
</gene>
<dbReference type="NCBIfam" id="TIGR00964">
    <property type="entry name" value="secE_bact"/>
    <property type="match status" value="1"/>
</dbReference>
<keyword evidence="4 9" id="KW-0812">Transmembrane</keyword>
<evidence type="ECO:0000256" key="8">
    <source>
        <dbReference type="ARBA" id="ARBA00023136"/>
    </source>
</evidence>
<keyword evidence="11" id="KW-1185">Reference proteome</keyword>
<evidence type="ECO:0000256" key="1">
    <source>
        <dbReference type="ARBA" id="ARBA00004370"/>
    </source>
</evidence>
<dbReference type="KEGG" id="gtl:EP073_04935"/>
<dbReference type="Gene3D" id="1.20.5.1030">
    <property type="entry name" value="Preprotein translocase secy subunit"/>
    <property type="match status" value="1"/>
</dbReference>
<evidence type="ECO:0000313" key="11">
    <source>
        <dbReference type="Proteomes" id="UP000287502"/>
    </source>
</evidence>
<evidence type="ECO:0000313" key="10">
    <source>
        <dbReference type="EMBL" id="QAR32765.1"/>
    </source>
</evidence>
<sequence>MGKLQTFINEVREELKKVIWPTKDATIGTTAVVIAICLICAIYLGVVDYGLSKLTQFIY</sequence>
<dbReference type="PANTHER" id="PTHR33910:SF1">
    <property type="entry name" value="PROTEIN TRANSLOCASE SUBUNIT SECE"/>
    <property type="match status" value="1"/>
</dbReference>
<dbReference type="GO" id="GO:0006605">
    <property type="term" value="P:protein targeting"/>
    <property type="evidence" value="ECO:0007669"/>
    <property type="project" value="UniProtKB-UniRule"/>
</dbReference>
<dbReference type="OrthoDB" id="9810735at2"/>
<evidence type="ECO:0000256" key="4">
    <source>
        <dbReference type="ARBA" id="ARBA00022692"/>
    </source>
</evidence>
<evidence type="ECO:0000256" key="2">
    <source>
        <dbReference type="ARBA" id="ARBA00022448"/>
    </source>
</evidence>
<evidence type="ECO:0000256" key="7">
    <source>
        <dbReference type="ARBA" id="ARBA00023010"/>
    </source>
</evidence>
<dbReference type="EMBL" id="CP035108">
    <property type="protein sequence ID" value="QAR32765.1"/>
    <property type="molecule type" value="Genomic_DNA"/>
</dbReference>
<dbReference type="GO" id="GO:0005886">
    <property type="term" value="C:plasma membrane"/>
    <property type="evidence" value="ECO:0007669"/>
    <property type="project" value="UniProtKB-SubCell"/>
</dbReference>
<dbReference type="GO" id="GO:0065002">
    <property type="term" value="P:intracellular protein transmembrane transport"/>
    <property type="evidence" value="ECO:0007669"/>
    <property type="project" value="UniProtKB-UniRule"/>
</dbReference>
<dbReference type="HAMAP" id="MF_00422">
    <property type="entry name" value="SecE"/>
    <property type="match status" value="1"/>
</dbReference>
<comment type="subcellular location">
    <subcellularLocation>
        <location evidence="9">Cell membrane</location>
        <topology evidence="9">Single-pass membrane protein</topology>
    </subcellularLocation>
    <subcellularLocation>
        <location evidence="1">Membrane</location>
    </subcellularLocation>
</comment>
<keyword evidence="5 9" id="KW-0653">Protein transport</keyword>
<dbReference type="InterPro" id="IPR005807">
    <property type="entry name" value="SecE_bac"/>
</dbReference>
<dbReference type="AlphaFoldDB" id="A0A410JXI3"/>
<dbReference type="GO" id="GO:0009306">
    <property type="term" value="P:protein secretion"/>
    <property type="evidence" value="ECO:0007669"/>
    <property type="project" value="UniProtKB-UniRule"/>
</dbReference>
<dbReference type="GO" id="GO:0043952">
    <property type="term" value="P:protein transport by the Sec complex"/>
    <property type="evidence" value="ECO:0007669"/>
    <property type="project" value="UniProtKB-UniRule"/>
</dbReference>
<dbReference type="GO" id="GO:0008320">
    <property type="term" value="F:protein transmembrane transporter activity"/>
    <property type="evidence" value="ECO:0007669"/>
    <property type="project" value="UniProtKB-UniRule"/>
</dbReference>
<comment type="subunit">
    <text evidence="9">Component of the Sec protein translocase complex. Heterotrimer consisting of SecY, SecE and SecG subunits. The heterotrimers can form oligomers, although 1 heterotrimer is thought to be able to translocate proteins. Interacts with the ribosome. Interacts with SecDF, and other proteins may be involved. Interacts with SecA.</text>
</comment>
<evidence type="ECO:0000256" key="5">
    <source>
        <dbReference type="ARBA" id="ARBA00022927"/>
    </source>
</evidence>
<name>A0A410JXI3_9BACT</name>
<dbReference type="Proteomes" id="UP000287502">
    <property type="component" value="Chromosome"/>
</dbReference>
<evidence type="ECO:0000256" key="6">
    <source>
        <dbReference type="ARBA" id="ARBA00022989"/>
    </source>
</evidence>
<reference evidence="10 11" key="1">
    <citation type="submission" date="2019-01" db="EMBL/GenBank/DDBJ databases">
        <title>Geovibrio thiophilus DSM 11263, complete genome.</title>
        <authorList>
            <person name="Spring S."/>
            <person name="Bunk B."/>
            <person name="Sproer C."/>
        </authorList>
    </citation>
    <scope>NUCLEOTIDE SEQUENCE [LARGE SCALE GENOMIC DNA]</scope>
    <source>
        <strain evidence="10 11">DSM 11263</strain>
    </source>
</reference>
<evidence type="ECO:0000256" key="9">
    <source>
        <dbReference type="HAMAP-Rule" id="MF_00422"/>
    </source>
</evidence>